<dbReference type="GO" id="GO:0016251">
    <property type="term" value="F:RNA polymerase II general transcription initiation factor activity"/>
    <property type="evidence" value="ECO:0007669"/>
    <property type="project" value="TreeGrafter"/>
</dbReference>
<evidence type="ECO:0000313" key="6">
    <source>
        <dbReference type="Proteomes" id="UP000238350"/>
    </source>
</evidence>
<dbReference type="Gene3D" id="1.10.20.10">
    <property type="entry name" value="Histone, subunit A"/>
    <property type="match status" value="1"/>
</dbReference>
<evidence type="ECO:0000259" key="4">
    <source>
        <dbReference type="Pfam" id="PF00808"/>
    </source>
</evidence>
<dbReference type="InterPro" id="IPR003958">
    <property type="entry name" value="CBFA_NFYB_domain"/>
</dbReference>
<dbReference type="STRING" id="45607.A0A2T0FKV4"/>
<gene>
    <name evidence="5" type="ORF">B9G98_03229</name>
</gene>
<dbReference type="PANTHER" id="PTHR46138">
    <property type="entry name" value="PROTEIN DR1"/>
    <property type="match status" value="1"/>
</dbReference>
<dbReference type="OrthoDB" id="601405at2759"/>
<sequence>MSELNPEDLSLPKATVQKIVSEILPPDLVFSRESRDALIECCVMFIMILSNESNDMAEKESKKTIACEHVIKALEELDFRDYIEPIQQTIAAHKESLKVRERKVGKLDQSGKSEEELLREQELLFASSRQRMLSAGSVPKVDESSAESPAVSDPSVKVETSTE</sequence>
<dbReference type="SUPFAM" id="SSF47113">
    <property type="entry name" value="Histone-fold"/>
    <property type="match status" value="1"/>
</dbReference>
<evidence type="ECO:0000313" key="5">
    <source>
        <dbReference type="EMBL" id="PRT55609.1"/>
    </source>
</evidence>
<name>A0A2T0FKV4_9ASCO</name>
<comment type="subcellular location">
    <subcellularLocation>
        <location evidence="1">Nucleus</location>
    </subcellularLocation>
</comment>
<protein>
    <submittedName>
        <fullName evidence="5">Negative cofactor 2 complex subunit beta</fullName>
    </submittedName>
</protein>
<dbReference type="GO" id="GO:0046982">
    <property type="term" value="F:protein heterodimerization activity"/>
    <property type="evidence" value="ECO:0007669"/>
    <property type="project" value="InterPro"/>
</dbReference>
<keyword evidence="2" id="KW-0539">Nucleus</keyword>
<dbReference type="EMBL" id="NDIQ01000021">
    <property type="protein sequence ID" value="PRT55609.1"/>
    <property type="molecule type" value="Genomic_DNA"/>
</dbReference>
<dbReference type="GO" id="GO:0017025">
    <property type="term" value="F:TBP-class protein binding"/>
    <property type="evidence" value="ECO:0007669"/>
    <property type="project" value="TreeGrafter"/>
</dbReference>
<dbReference type="GO" id="GO:0017054">
    <property type="term" value="C:negative cofactor 2 complex"/>
    <property type="evidence" value="ECO:0007669"/>
    <property type="project" value="InterPro"/>
</dbReference>
<dbReference type="GeneID" id="36516977"/>
<evidence type="ECO:0000256" key="2">
    <source>
        <dbReference type="ARBA" id="ARBA00023242"/>
    </source>
</evidence>
<dbReference type="InterPro" id="IPR042225">
    <property type="entry name" value="Ncb2"/>
</dbReference>
<dbReference type="InterPro" id="IPR009072">
    <property type="entry name" value="Histone-fold"/>
</dbReference>
<keyword evidence="6" id="KW-1185">Reference proteome</keyword>
<dbReference type="Proteomes" id="UP000238350">
    <property type="component" value="Unassembled WGS sequence"/>
</dbReference>
<reference evidence="5 6" key="1">
    <citation type="submission" date="2017-04" db="EMBL/GenBank/DDBJ databases">
        <title>Genome sequencing of [Candida] sorbophila.</title>
        <authorList>
            <person name="Ahn J.O."/>
        </authorList>
    </citation>
    <scope>NUCLEOTIDE SEQUENCE [LARGE SCALE GENOMIC DNA]</scope>
    <source>
        <strain evidence="5 6">DS02</strain>
    </source>
</reference>
<dbReference type="AlphaFoldDB" id="A0A2T0FKV4"/>
<comment type="caution">
    <text evidence="5">The sequence shown here is derived from an EMBL/GenBank/DDBJ whole genome shotgun (WGS) entry which is preliminary data.</text>
</comment>
<feature type="domain" description="Transcription factor CBF/NF-Y/archaeal histone" evidence="4">
    <location>
        <begin position="10"/>
        <end position="74"/>
    </location>
</feature>
<dbReference type="FunFam" id="1.10.20.10:FF:000019">
    <property type="entry name" value="Negative cofactor 2 beta"/>
    <property type="match status" value="1"/>
</dbReference>
<accession>A0A2T0FKV4</accession>
<proteinExistence type="predicted"/>
<evidence type="ECO:0000256" key="1">
    <source>
        <dbReference type="ARBA" id="ARBA00004123"/>
    </source>
</evidence>
<feature type="region of interest" description="Disordered" evidence="3">
    <location>
        <begin position="136"/>
        <end position="163"/>
    </location>
</feature>
<dbReference type="RefSeq" id="XP_024665554.1">
    <property type="nucleotide sequence ID" value="XM_024809786.1"/>
</dbReference>
<dbReference type="GO" id="GO:0051123">
    <property type="term" value="P:RNA polymerase II preinitiation complex assembly"/>
    <property type="evidence" value="ECO:0007669"/>
    <property type="project" value="TreeGrafter"/>
</dbReference>
<organism evidence="5 6">
    <name type="scientific">Wickerhamiella sorbophila</name>
    <dbReference type="NCBI Taxonomy" id="45607"/>
    <lineage>
        <taxon>Eukaryota</taxon>
        <taxon>Fungi</taxon>
        <taxon>Dikarya</taxon>
        <taxon>Ascomycota</taxon>
        <taxon>Saccharomycotina</taxon>
        <taxon>Dipodascomycetes</taxon>
        <taxon>Dipodascales</taxon>
        <taxon>Trichomonascaceae</taxon>
        <taxon>Wickerhamiella</taxon>
    </lineage>
</organism>
<dbReference type="PANTHER" id="PTHR46138:SF1">
    <property type="entry name" value="PROTEIN DR1"/>
    <property type="match status" value="1"/>
</dbReference>
<evidence type="ECO:0000256" key="3">
    <source>
        <dbReference type="SAM" id="MobiDB-lite"/>
    </source>
</evidence>
<dbReference type="Pfam" id="PF00808">
    <property type="entry name" value="CBFD_NFYB_HMF"/>
    <property type="match status" value="1"/>
</dbReference>
<dbReference type="GO" id="GO:0000122">
    <property type="term" value="P:negative regulation of transcription by RNA polymerase II"/>
    <property type="evidence" value="ECO:0007669"/>
    <property type="project" value="InterPro"/>
</dbReference>
<dbReference type="CDD" id="cd22905">
    <property type="entry name" value="HFD_Dr1"/>
    <property type="match status" value="1"/>
</dbReference>